<sequence length="270" mass="30543">MKALLGLAAVASPAAWLGSQLGWVHALQQCTVTMQMGVNETASIATPSKEVDELNPRPSWIRNLLNLKRGKRIQVEDSRRVKAVEIHDKLIPMSSCSPRKIKEAGFEMLKIRAQRKHTGLKEKTLSSFKHPVSLYNEIEPSIEFSAFNIAVLVEQGWCLIKEEKSLQAHIFKAHCKTKTFLEASHNERVQLGQEMEFEIETLDQKSSKDRNFLMDRDAGQLCVSFFRSPSNSPVSTRIVEEAYRKAVWHVHKNGGFSVEVHTISRQHPTG</sequence>
<protein>
    <submittedName>
        <fullName evidence="2">Uncharacterized protein</fullName>
    </submittedName>
</protein>
<feature type="chain" id="PRO_5036461029" evidence="1">
    <location>
        <begin position="27"/>
        <end position="270"/>
    </location>
</feature>
<proteinExistence type="predicted"/>
<name>A0A8X7Y8M3_POPTO</name>
<organism evidence="2 3">
    <name type="scientific">Populus tomentosa</name>
    <name type="common">Chinese white poplar</name>
    <dbReference type="NCBI Taxonomy" id="118781"/>
    <lineage>
        <taxon>Eukaryota</taxon>
        <taxon>Viridiplantae</taxon>
        <taxon>Streptophyta</taxon>
        <taxon>Embryophyta</taxon>
        <taxon>Tracheophyta</taxon>
        <taxon>Spermatophyta</taxon>
        <taxon>Magnoliopsida</taxon>
        <taxon>eudicotyledons</taxon>
        <taxon>Gunneridae</taxon>
        <taxon>Pentapetalae</taxon>
        <taxon>rosids</taxon>
        <taxon>fabids</taxon>
        <taxon>Malpighiales</taxon>
        <taxon>Salicaceae</taxon>
        <taxon>Saliceae</taxon>
        <taxon>Populus</taxon>
    </lineage>
</organism>
<accession>A0A8X7Y8M3</accession>
<dbReference type="AlphaFoldDB" id="A0A8X7Y8M3"/>
<feature type="signal peptide" evidence="1">
    <location>
        <begin position="1"/>
        <end position="26"/>
    </location>
</feature>
<evidence type="ECO:0000313" key="3">
    <source>
        <dbReference type="Proteomes" id="UP000886885"/>
    </source>
</evidence>
<dbReference type="Proteomes" id="UP000886885">
    <property type="component" value="Chromosome 15D"/>
</dbReference>
<evidence type="ECO:0000256" key="1">
    <source>
        <dbReference type="SAM" id="SignalP"/>
    </source>
</evidence>
<keyword evidence="1" id="KW-0732">Signal</keyword>
<dbReference type="EMBL" id="JAAWWB010000030">
    <property type="protein sequence ID" value="KAG6745620.1"/>
    <property type="molecule type" value="Genomic_DNA"/>
</dbReference>
<evidence type="ECO:0000313" key="2">
    <source>
        <dbReference type="EMBL" id="KAG6745620.1"/>
    </source>
</evidence>
<keyword evidence="3" id="KW-1185">Reference proteome</keyword>
<gene>
    <name evidence="2" type="ORF">POTOM_050118</name>
</gene>
<comment type="caution">
    <text evidence="2">The sequence shown here is derived from an EMBL/GenBank/DDBJ whole genome shotgun (WGS) entry which is preliminary data.</text>
</comment>
<reference evidence="2" key="1">
    <citation type="journal article" date="2020" name="bioRxiv">
        <title>Hybrid origin of Populus tomentosa Carr. identified through genome sequencing and phylogenomic analysis.</title>
        <authorList>
            <person name="An X."/>
            <person name="Gao K."/>
            <person name="Chen Z."/>
            <person name="Li J."/>
            <person name="Yang X."/>
            <person name="Yang X."/>
            <person name="Zhou J."/>
            <person name="Guo T."/>
            <person name="Zhao T."/>
            <person name="Huang S."/>
            <person name="Miao D."/>
            <person name="Khan W.U."/>
            <person name="Rao P."/>
            <person name="Ye M."/>
            <person name="Lei B."/>
            <person name="Liao W."/>
            <person name="Wang J."/>
            <person name="Ji L."/>
            <person name="Li Y."/>
            <person name="Guo B."/>
            <person name="Mustafa N.S."/>
            <person name="Li S."/>
            <person name="Yun Q."/>
            <person name="Keller S.R."/>
            <person name="Mao J."/>
            <person name="Zhang R."/>
            <person name="Strauss S.H."/>
        </authorList>
    </citation>
    <scope>NUCLEOTIDE SEQUENCE</scope>
    <source>
        <strain evidence="2">GM15</strain>
        <tissue evidence="2">Leaf</tissue>
    </source>
</reference>